<feature type="transmembrane region" description="Helical" evidence="7">
    <location>
        <begin position="88"/>
        <end position="109"/>
    </location>
</feature>
<dbReference type="Proteomes" id="UP000293342">
    <property type="component" value="Unassembled WGS sequence"/>
</dbReference>
<evidence type="ECO:0000256" key="2">
    <source>
        <dbReference type="ARBA" id="ARBA00022448"/>
    </source>
</evidence>
<name>A0A4R0JE25_9ACTN</name>
<evidence type="ECO:0000256" key="7">
    <source>
        <dbReference type="SAM" id="Phobius"/>
    </source>
</evidence>
<sequence length="421" mass="42904">MGHDPVTKLLDEAEVLVTVDGDFKRFWAGQTVSAVGTHVTAVALPLTAALTLDAGAAGVSAIATATYLPSAALPLLTGHWLEGRRKRGVMIAVDIIRAAALIVIPIAWAMDQLSLPLLVVVAFLVGAASVVFDIASFAYLPDFVPEAELPAANRALQGSSTAAQVGGPGLSGILVQLLGPAVALLVDAASYLASAVGIASARRPEIAPHTTDDRPGLWEGVRQLKVSPFLRSLTAHAALYNASAQILVVNLVILAVKERGLSAGGYGIALSAGGAGAFVGAMLGLRLAKRLGYGRAFGTSLVLSTGLPLLLAFLPGRGIQYGVLLGVLQFLSGIGLGSANVLSVTIRQLLIPRTALARSNGAYRTFTFGVLPIGAALGGVLGSTFGTTAAVAVGSIGIALSALPMFVREVRTLETPVTTAA</sequence>
<organism evidence="9 10">
    <name type="scientific">Kribbella capetownensis</name>
    <dbReference type="NCBI Taxonomy" id="1572659"/>
    <lineage>
        <taxon>Bacteria</taxon>
        <taxon>Bacillati</taxon>
        <taxon>Actinomycetota</taxon>
        <taxon>Actinomycetes</taxon>
        <taxon>Propionibacteriales</taxon>
        <taxon>Kribbellaceae</taxon>
        <taxon>Kribbella</taxon>
    </lineage>
</organism>
<feature type="transmembrane region" description="Helical" evidence="7">
    <location>
        <begin position="362"/>
        <end position="381"/>
    </location>
</feature>
<dbReference type="InterPro" id="IPR010290">
    <property type="entry name" value="TM_effector"/>
</dbReference>
<gene>
    <name evidence="9" type="ORF">E0H75_38410</name>
</gene>
<keyword evidence="4 7" id="KW-0812">Transmembrane</keyword>
<evidence type="ECO:0000259" key="8">
    <source>
        <dbReference type="PROSITE" id="PS50850"/>
    </source>
</evidence>
<protein>
    <submittedName>
        <fullName evidence="9">MFS transporter</fullName>
    </submittedName>
</protein>
<feature type="transmembrane region" description="Helical" evidence="7">
    <location>
        <begin position="54"/>
        <end position="76"/>
    </location>
</feature>
<dbReference type="PANTHER" id="PTHR23513">
    <property type="entry name" value="INTEGRAL MEMBRANE EFFLUX PROTEIN-RELATED"/>
    <property type="match status" value="1"/>
</dbReference>
<reference evidence="9 10" key="1">
    <citation type="submission" date="2019-02" db="EMBL/GenBank/DDBJ databases">
        <title>Kribbella capetownensis sp. nov. and Kribbella speibonae sp. nov., isolated from soil.</title>
        <authorList>
            <person name="Curtis S.M."/>
            <person name="Norton I."/>
            <person name="Everest G.J."/>
            <person name="Meyers P.R."/>
        </authorList>
    </citation>
    <scope>NUCLEOTIDE SEQUENCE [LARGE SCALE GENOMIC DNA]</scope>
    <source>
        <strain evidence="9 10">YM53</strain>
    </source>
</reference>
<dbReference type="OrthoDB" id="9815525at2"/>
<evidence type="ECO:0000256" key="1">
    <source>
        <dbReference type="ARBA" id="ARBA00004651"/>
    </source>
</evidence>
<dbReference type="RefSeq" id="WP_131518644.1">
    <property type="nucleotide sequence ID" value="NZ_SJKD01000012.1"/>
</dbReference>
<dbReference type="PROSITE" id="PS50850">
    <property type="entry name" value="MFS"/>
    <property type="match status" value="1"/>
</dbReference>
<dbReference type="EMBL" id="SJKD01000012">
    <property type="protein sequence ID" value="TCC42886.1"/>
    <property type="molecule type" value="Genomic_DNA"/>
</dbReference>
<evidence type="ECO:0000313" key="9">
    <source>
        <dbReference type="EMBL" id="TCC42886.1"/>
    </source>
</evidence>
<dbReference type="AlphaFoldDB" id="A0A4R0JE25"/>
<dbReference type="GO" id="GO:0022857">
    <property type="term" value="F:transmembrane transporter activity"/>
    <property type="evidence" value="ECO:0007669"/>
    <property type="project" value="InterPro"/>
</dbReference>
<feature type="domain" description="Major facilitator superfamily (MFS) profile" evidence="8">
    <location>
        <begin position="229"/>
        <end position="421"/>
    </location>
</feature>
<keyword evidence="2" id="KW-0813">Transport</keyword>
<evidence type="ECO:0000313" key="10">
    <source>
        <dbReference type="Proteomes" id="UP000293342"/>
    </source>
</evidence>
<dbReference type="GO" id="GO:0005886">
    <property type="term" value="C:plasma membrane"/>
    <property type="evidence" value="ECO:0007669"/>
    <property type="project" value="UniProtKB-SubCell"/>
</dbReference>
<comment type="caution">
    <text evidence="9">The sequence shown here is derived from an EMBL/GenBank/DDBJ whole genome shotgun (WGS) entry which is preliminary data.</text>
</comment>
<dbReference type="InterPro" id="IPR020846">
    <property type="entry name" value="MFS_dom"/>
</dbReference>
<feature type="transmembrane region" description="Helical" evidence="7">
    <location>
        <begin position="115"/>
        <end position="140"/>
    </location>
</feature>
<evidence type="ECO:0000256" key="4">
    <source>
        <dbReference type="ARBA" id="ARBA00022692"/>
    </source>
</evidence>
<accession>A0A4R0JE25</accession>
<dbReference type="SUPFAM" id="SSF103473">
    <property type="entry name" value="MFS general substrate transporter"/>
    <property type="match status" value="1"/>
</dbReference>
<comment type="subcellular location">
    <subcellularLocation>
        <location evidence="1">Cell membrane</location>
        <topology evidence="1">Multi-pass membrane protein</topology>
    </subcellularLocation>
</comment>
<evidence type="ECO:0000256" key="6">
    <source>
        <dbReference type="ARBA" id="ARBA00023136"/>
    </source>
</evidence>
<feature type="transmembrane region" description="Helical" evidence="7">
    <location>
        <begin position="263"/>
        <end position="285"/>
    </location>
</feature>
<feature type="transmembrane region" description="Helical" evidence="7">
    <location>
        <begin position="321"/>
        <end position="342"/>
    </location>
</feature>
<dbReference type="PANTHER" id="PTHR23513:SF6">
    <property type="entry name" value="MAJOR FACILITATOR SUPERFAMILY ASSOCIATED DOMAIN-CONTAINING PROTEIN"/>
    <property type="match status" value="1"/>
</dbReference>
<keyword evidence="6 7" id="KW-0472">Membrane</keyword>
<feature type="transmembrane region" description="Helical" evidence="7">
    <location>
        <begin position="297"/>
        <end position="315"/>
    </location>
</feature>
<dbReference type="CDD" id="cd06173">
    <property type="entry name" value="MFS_MefA_like"/>
    <property type="match status" value="1"/>
</dbReference>
<feature type="transmembrane region" description="Helical" evidence="7">
    <location>
        <begin position="387"/>
        <end position="407"/>
    </location>
</feature>
<dbReference type="Gene3D" id="1.20.1250.20">
    <property type="entry name" value="MFS general substrate transporter like domains"/>
    <property type="match status" value="1"/>
</dbReference>
<feature type="transmembrane region" description="Helical" evidence="7">
    <location>
        <begin position="238"/>
        <end position="257"/>
    </location>
</feature>
<dbReference type="Pfam" id="PF05977">
    <property type="entry name" value="MFS_3"/>
    <property type="match status" value="1"/>
</dbReference>
<keyword evidence="5 7" id="KW-1133">Transmembrane helix</keyword>
<keyword evidence="10" id="KW-1185">Reference proteome</keyword>
<keyword evidence="3" id="KW-1003">Cell membrane</keyword>
<dbReference type="InterPro" id="IPR036259">
    <property type="entry name" value="MFS_trans_sf"/>
</dbReference>
<proteinExistence type="predicted"/>
<evidence type="ECO:0000256" key="3">
    <source>
        <dbReference type="ARBA" id="ARBA00022475"/>
    </source>
</evidence>
<evidence type="ECO:0000256" key="5">
    <source>
        <dbReference type="ARBA" id="ARBA00022989"/>
    </source>
</evidence>